<evidence type="ECO:0000256" key="13">
    <source>
        <dbReference type="ARBA" id="ARBA00023049"/>
    </source>
</evidence>
<dbReference type="GO" id="GO:0006508">
    <property type="term" value="P:proteolysis"/>
    <property type="evidence" value="ECO:0007669"/>
    <property type="project" value="UniProtKB-KW"/>
</dbReference>
<comment type="cofactor">
    <cofactor evidence="18 20">
        <name>Zn(2+)</name>
        <dbReference type="ChEBI" id="CHEBI:29105"/>
    </cofactor>
    <text evidence="18 20">Binds 1 zinc ion per subunit.</text>
</comment>
<name>A0AA39MC45_9BILA</name>
<evidence type="ECO:0000256" key="18">
    <source>
        <dbReference type="PIRSR" id="PIRSR634016-3"/>
    </source>
</evidence>
<evidence type="ECO:0000256" key="12">
    <source>
        <dbReference type="ARBA" id="ARBA00022989"/>
    </source>
</evidence>
<evidence type="ECO:0000256" key="14">
    <source>
        <dbReference type="ARBA" id="ARBA00023136"/>
    </source>
</evidence>
<feature type="transmembrane region" description="Helical" evidence="20">
    <location>
        <begin position="43"/>
        <end position="66"/>
    </location>
</feature>
<dbReference type="EC" id="3.4.11.-" evidence="20"/>
<keyword evidence="12 20" id="KW-1133">Transmembrane helix</keyword>
<dbReference type="GO" id="GO:0070006">
    <property type="term" value="F:metalloaminopeptidase activity"/>
    <property type="evidence" value="ECO:0007669"/>
    <property type="project" value="TreeGrafter"/>
</dbReference>
<keyword evidence="16" id="KW-0325">Glycoprotein</keyword>
<dbReference type="CDD" id="cd09601">
    <property type="entry name" value="M1_APN-Q_like"/>
    <property type="match status" value="1"/>
</dbReference>
<keyword evidence="4 20" id="KW-0031">Aminopeptidase</keyword>
<dbReference type="Pfam" id="PF01433">
    <property type="entry name" value="Peptidase_M1"/>
    <property type="match status" value="1"/>
</dbReference>
<dbReference type="GO" id="GO:0005615">
    <property type="term" value="C:extracellular space"/>
    <property type="evidence" value="ECO:0007669"/>
    <property type="project" value="TreeGrafter"/>
</dbReference>
<evidence type="ECO:0000256" key="17">
    <source>
        <dbReference type="PIRSR" id="PIRSR634016-1"/>
    </source>
</evidence>
<dbReference type="AlphaFoldDB" id="A0AA39MC45"/>
<organism evidence="24 25">
    <name type="scientific">Steinernema hermaphroditum</name>
    <dbReference type="NCBI Taxonomy" id="289476"/>
    <lineage>
        <taxon>Eukaryota</taxon>
        <taxon>Metazoa</taxon>
        <taxon>Ecdysozoa</taxon>
        <taxon>Nematoda</taxon>
        <taxon>Chromadorea</taxon>
        <taxon>Rhabditida</taxon>
        <taxon>Tylenchina</taxon>
        <taxon>Panagrolaimomorpha</taxon>
        <taxon>Strongyloidoidea</taxon>
        <taxon>Steinernematidae</taxon>
        <taxon>Steinernema</taxon>
    </lineage>
</organism>
<evidence type="ECO:0000256" key="6">
    <source>
        <dbReference type="ARBA" id="ARBA00022670"/>
    </source>
</evidence>
<comment type="subcellular location">
    <subcellularLocation>
        <location evidence="1">Cell membrane</location>
    </subcellularLocation>
    <subcellularLocation>
        <location evidence="2">Membrane</location>
        <topology evidence="2">Single-pass type II membrane protein</topology>
    </subcellularLocation>
</comment>
<evidence type="ECO:0000259" key="22">
    <source>
        <dbReference type="Pfam" id="PF11838"/>
    </source>
</evidence>
<evidence type="ECO:0000256" key="8">
    <source>
        <dbReference type="ARBA" id="ARBA00022723"/>
    </source>
</evidence>
<feature type="domain" description="ERAP1-like C-terminal" evidence="22">
    <location>
        <begin position="633"/>
        <end position="966"/>
    </location>
</feature>
<comment type="similarity">
    <text evidence="3 20">Belongs to the peptidase M1 family.</text>
</comment>
<dbReference type="Gene3D" id="2.60.40.1730">
    <property type="entry name" value="tricorn interacting facor f3 domain"/>
    <property type="match status" value="1"/>
</dbReference>
<comment type="caution">
    <text evidence="24">The sequence shown here is derived from an EMBL/GenBank/DDBJ whole genome shotgun (WGS) entry which is preliminary data.</text>
</comment>
<proteinExistence type="inferred from homology"/>
<evidence type="ECO:0000313" key="25">
    <source>
        <dbReference type="Proteomes" id="UP001175271"/>
    </source>
</evidence>
<evidence type="ECO:0000259" key="21">
    <source>
        <dbReference type="Pfam" id="PF01433"/>
    </source>
</evidence>
<evidence type="ECO:0000256" key="4">
    <source>
        <dbReference type="ARBA" id="ARBA00022438"/>
    </source>
</evidence>
<dbReference type="PRINTS" id="PR00756">
    <property type="entry name" value="ALADIPTASE"/>
</dbReference>
<evidence type="ECO:0000256" key="11">
    <source>
        <dbReference type="ARBA" id="ARBA00022968"/>
    </source>
</evidence>
<dbReference type="EMBL" id="JAUCMV010000001">
    <property type="protein sequence ID" value="KAK0428403.1"/>
    <property type="molecule type" value="Genomic_DNA"/>
</dbReference>
<dbReference type="SUPFAM" id="SSF63737">
    <property type="entry name" value="Leukotriene A4 hydrolase N-terminal domain"/>
    <property type="match status" value="1"/>
</dbReference>
<evidence type="ECO:0000256" key="20">
    <source>
        <dbReference type="RuleBase" id="RU364040"/>
    </source>
</evidence>
<dbReference type="Gene3D" id="2.60.40.1910">
    <property type="match status" value="1"/>
</dbReference>
<feature type="binding site" evidence="18">
    <location>
        <position position="429"/>
    </location>
    <ligand>
        <name>Zn(2+)</name>
        <dbReference type="ChEBI" id="CHEBI:29105"/>
        <note>catalytic</note>
    </ligand>
</feature>
<dbReference type="Pfam" id="PF11838">
    <property type="entry name" value="ERAP1_C"/>
    <property type="match status" value="1"/>
</dbReference>
<feature type="domain" description="Peptidase M1 membrane alanine aminopeptidase" evidence="21">
    <location>
        <begin position="334"/>
        <end position="555"/>
    </location>
</feature>
<feature type="active site" description="Proton acceptor" evidence="17">
    <location>
        <position position="407"/>
    </location>
</feature>
<dbReference type="GO" id="GO:0005886">
    <property type="term" value="C:plasma membrane"/>
    <property type="evidence" value="ECO:0007669"/>
    <property type="project" value="UniProtKB-SubCell"/>
</dbReference>
<accession>A0AA39MC45</accession>
<dbReference type="InterPro" id="IPR001930">
    <property type="entry name" value="Peptidase_M1"/>
</dbReference>
<dbReference type="GO" id="GO:0005737">
    <property type="term" value="C:cytoplasm"/>
    <property type="evidence" value="ECO:0007669"/>
    <property type="project" value="TreeGrafter"/>
</dbReference>
<dbReference type="Pfam" id="PF17900">
    <property type="entry name" value="Peptidase_M1_N"/>
    <property type="match status" value="1"/>
</dbReference>
<dbReference type="GO" id="GO:0043171">
    <property type="term" value="P:peptide catabolic process"/>
    <property type="evidence" value="ECO:0007669"/>
    <property type="project" value="TreeGrafter"/>
</dbReference>
<dbReference type="Gene3D" id="1.10.390.10">
    <property type="entry name" value="Neutral Protease Domain 2"/>
    <property type="match status" value="1"/>
</dbReference>
<keyword evidence="25" id="KW-1185">Reference proteome</keyword>
<dbReference type="SUPFAM" id="SSF55486">
    <property type="entry name" value="Metalloproteases ('zincins'), catalytic domain"/>
    <property type="match status" value="1"/>
</dbReference>
<keyword evidence="14 20" id="KW-0472">Membrane</keyword>
<keyword evidence="7 20" id="KW-0812">Transmembrane</keyword>
<dbReference type="InterPro" id="IPR024571">
    <property type="entry name" value="ERAP1-like_C_dom"/>
</dbReference>
<reference evidence="24" key="1">
    <citation type="submission" date="2023-06" db="EMBL/GenBank/DDBJ databases">
        <title>Genomic analysis of the entomopathogenic nematode Steinernema hermaphroditum.</title>
        <authorList>
            <person name="Schwarz E.M."/>
            <person name="Heppert J.K."/>
            <person name="Baniya A."/>
            <person name="Schwartz H.T."/>
            <person name="Tan C.-H."/>
            <person name="Antoshechkin I."/>
            <person name="Sternberg P.W."/>
            <person name="Goodrich-Blair H."/>
            <person name="Dillman A.R."/>
        </authorList>
    </citation>
    <scope>NUCLEOTIDE SEQUENCE</scope>
    <source>
        <strain evidence="24">PS9179</strain>
        <tissue evidence="24">Whole animal</tissue>
    </source>
</reference>
<evidence type="ECO:0000256" key="10">
    <source>
        <dbReference type="ARBA" id="ARBA00022833"/>
    </source>
</evidence>
<feature type="binding site" evidence="18">
    <location>
        <position position="406"/>
    </location>
    <ligand>
        <name>Zn(2+)</name>
        <dbReference type="ChEBI" id="CHEBI:29105"/>
        <note>catalytic</note>
    </ligand>
</feature>
<dbReference type="InterPro" id="IPR050344">
    <property type="entry name" value="Peptidase_M1_aminopeptidases"/>
</dbReference>
<dbReference type="Gene3D" id="1.25.50.20">
    <property type="match status" value="1"/>
</dbReference>
<keyword evidence="9 20" id="KW-0378">Hydrolase</keyword>
<dbReference type="PANTHER" id="PTHR11533">
    <property type="entry name" value="PROTEASE M1 ZINC METALLOPROTEASE"/>
    <property type="match status" value="1"/>
</dbReference>
<dbReference type="FunFam" id="1.25.50.20:FF:000001">
    <property type="entry name" value="Aminopeptidase"/>
    <property type="match status" value="1"/>
</dbReference>
<evidence type="ECO:0000256" key="7">
    <source>
        <dbReference type="ARBA" id="ARBA00022692"/>
    </source>
</evidence>
<keyword evidence="5" id="KW-1003">Cell membrane</keyword>
<evidence type="ECO:0000256" key="15">
    <source>
        <dbReference type="ARBA" id="ARBA00023157"/>
    </source>
</evidence>
<dbReference type="Proteomes" id="UP001175271">
    <property type="component" value="Unassembled WGS sequence"/>
</dbReference>
<dbReference type="InterPro" id="IPR042097">
    <property type="entry name" value="Aminopeptidase_N-like_N_sf"/>
</dbReference>
<dbReference type="InterPro" id="IPR034016">
    <property type="entry name" value="M1_APN-typ"/>
</dbReference>
<dbReference type="FunFam" id="2.60.40.1730:FF:000001">
    <property type="entry name" value="Leucyl-cystinyl aminopeptidase"/>
    <property type="match status" value="1"/>
</dbReference>
<evidence type="ECO:0000256" key="5">
    <source>
        <dbReference type="ARBA" id="ARBA00022475"/>
    </source>
</evidence>
<protein>
    <recommendedName>
        <fullName evidence="20">Aminopeptidase</fullName>
        <ecNumber evidence="20">3.4.11.-</ecNumber>
    </recommendedName>
</protein>
<evidence type="ECO:0000256" key="16">
    <source>
        <dbReference type="ARBA" id="ARBA00023180"/>
    </source>
</evidence>
<evidence type="ECO:0000256" key="19">
    <source>
        <dbReference type="PIRSR" id="PIRSR634016-4"/>
    </source>
</evidence>
<evidence type="ECO:0000313" key="24">
    <source>
        <dbReference type="EMBL" id="KAK0428403.1"/>
    </source>
</evidence>
<keyword evidence="11" id="KW-0735">Signal-anchor</keyword>
<keyword evidence="8 18" id="KW-0479">Metal-binding</keyword>
<evidence type="ECO:0000259" key="23">
    <source>
        <dbReference type="Pfam" id="PF17900"/>
    </source>
</evidence>
<evidence type="ECO:0000256" key="1">
    <source>
        <dbReference type="ARBA" id="ARBA00004236"/>
    </source>
</evidence>
<feature type="domain" description="Aminopeptidase N-like N-terminal" evidence="23">
    <location>
        <begin position="112"/>
        <end position="294"/>
    </location>
</feature>
<dbReference type="InterPro" id="IPR014782">
    <property type="entry name" value="Peptidase_M1_dom"/>
</dbReference>
<feature type="binding site" evidence="18">
    <location>
        <position position="410"/>
    </location>
    <ligand>
        <name>Zn(2+)</name>
        <dbReference type="ChEBI" id="CHEBI:29105"/>
        <note>catalytic</note>
    </ligand>
</feature>
<keyword evidence="13 20" id="KW-0482">Metalloprotease</keyword>
<sequence>MPTPTTVKLLFEESQPEDDDVGNWTVKSVRPNGKHRLVRASRACLVTLMVALTMLILGTLLGAILLPHTFGQCDVKNKSEAVVEPPIQEQIVAECGESYPWRRIRLPEDVEPTNYKLVLQPNLTTLELSGTVTIDLKVITKTKLVVLHAQKLNITSFSFQVEGKRIDAEHFICDRVNQWAFLLSRTISRGDDVRLLIDYEGSIQKDLTGLYLNTHIQTDNSKTYSAVTQFEPTLARKAYPCFDEPKFKAVFDVSVIREMRHVVRANMHLIRSEEYGNDLVMDQFAPSVKMSTYITALAVLDGFKVVRRTTTKTKKPVEVSLYAAGDSIRNQSDFGLNTGIRALEYFEKFFDIPFPLQKTDLIALDDFSEGAMENWGMVTFRDAMLLYNEARSTEKSREVVALVVCHEIAHQWFGNYVTMKWWSDLWLNEGFANYMEYLCADDLYPEWNVLNDFYVENFVQSMLLDGFSSSHAVSNDVEDPAQIGSMFDVISYQKGASLIQMLRGLAGKDAFQIALQEYLKKYAYANAERIDLWNIIQKHVTLSDDISVADVAEAWTSQIGYPLISVGLDRGSMVVRNQTKFLLLEDERAADNSNTKWPIPIQYRSDLADQVNLIWLKADQESAIQRIGQNVKWVVANTGSLGYYRVLYEKDIYKQLIKQLSTDHEKLSAVDRATILNDAFFFAKSGHLGIETALDLVKYVESNTEIERIPWVVIITHLKVIEQMISETPIVDLFQRFERYLIVRVYEYIGRPKFEKSIFMKAYERLGWKRPEKHVDRMLQTEVLAMACRLQIADCSKQAQNLFNKWLQDKNSVFVDIQPFVIEEGVRRGSTSDWERVYDEYLKTTNPSQKLMLLNALASTKNVRLVHRFMLMCLDPAVVRPNILPRALGMLMQNRVAALYAWRFFRMNYDKFDKIIGGTTTMLGMMSKSIIENFNTEYDLLEVREFFKGKKMGASRARVDQAIESIVLNVQWRRLNEKALERWVRKWDSKRTLYRS</sequence>
<keyword evidence="6 20" id="KW-0645">Protease</keyword>
<keyword evidence="15" id="KW-1015">Disulfide bond</keyword>
<evidence type="ECO:0000256" key="2">
    <source>
        <dbReference type="ARBA" id="ARBA00004606"/>
    </source>
</evidence>
<dbReference type="FunFam" id="1.10.390.10:FF:000006">
    <property type="entry name" value="Puromycin-sensitive aminopeptidase"/>
    <property type="match status" value="1"/>
</dbReference>
<keyword evidence="10 18" id="KW-0862">Zinc</keyword>
<feature type="site" description="Transition state stabilizer" evidence="19">
    <location>
        <position position="492"/>
    </location>
</feature>
<dbReference type="InterPro" id="IPR045357">
    <property type="entry name" value="Aminopeptidase_N-like_N"/>
</dbReference>
<gene>
    <name evidence="24" type="ORF">QR680_010784</name>
</gene>
<dbReference type="InterPro" id="IPR027268">
    <property type="entry name" value="Peptidase_M4/M1_CTD_sf"/>
</dbReference>
<evidence type="ECO:0000256" key="3">
    <source>
        <dbReference type="ARBA" id="ARBA00010136"/>
    </source>
</evidence>
<dbReference type="GO" id="GO:0042277">
    <property type="term" value="F:peptide binding"/>
    <property type="evidence" value="ECO:0007669"/>
    <property type="project" value="TreeGrafter"/>
</dbReference>
<dbReference type="GO" id="GO:0008270">
    <property type="term" value="F:zinc ion binding"/>
    <property type="evidence" value="ECO:0007669"/>
    <property type="project" value="UniProtKB-UniRule"/>
</dbReference>
<dbReference type="PANTHER" id="PTHR11533:SF299">
    <property type="entry name" value="AMINOPEPTIDASE"/>
    <property type="match status" value="1"/>
</dbReference>
<evidence type="ECO:0000256" key="9">
    <source>
        <dbReference type="ARBA" id="ARBA00022801"/>
    </source>
</evidence>